<gene>
    <name evidence="8" type="ORF">JZY06_09355</name>
</gene>
<name>A0A939IYM2_9CORY</name>
<feature type="transmembrane region" description="Helical" evidence="7">
    <location>
        <begin position="183"/>
        <end position="205"/>
    </location>
</feature>
<feature type="transmembrane region" description="Helical" evidence="7">
    <location>
        <begin position="150"/>
        <end position="171"/>
    </location>
</feature>
<evidence type="ECO:0000256" key="1">
    <source>
        <dbReference type="ARBA" id="ARBA00004141"/>
    </source>
</evidence>
<feature type="transmembrane region" description="Helical" evidence="7">
    <location>
        <begin position="90"/>
        <end position="115"/>
    </location>
</feature>
<dbReference type="GO" id="GO:0015293">
    <property type="term" value="F:symporter activity"/>
    <property type="evidence" value="ECO:0007669"/>
    <property type="project" value="UniProtKB-KW"/>
</dbReference>
<dbReference type="PROSITE" id="PS00610">
    <property type="entry name" value="NA_NEUROTRAN_SYMP_1"/>
    <property type="match status" value="1"/>
</dbReference>
<dbReference type="PANTHER" id="PTHR42948:SF1">
    <property type="entry name" value="TRANSPORTER"/>
    <property type="match status" value="1"/>
</dbReference>
<comment type="subcellular location">
    <subcellularLocation>
        <location evidence="1">Membrane</location>
        <topology evidence="1">Multi-pass membrane protein</topology>
    </subcellularLocation>
</comment>
<evidence type="ECO:0000256" key="6">
    <source>
        <dbReference type="RuleBase" id="RU003732"/>
    </source>
</evidence>
<comment type="similarity">
    <text evidence="6">Belongs to the sodium:neurotransmitter symporter (SNF) (TC 2.A.22) family.</text>
</comment>
<feature type="transmembrane region" description="Helical" evidence="7">
    <location>
        <begin position="361"/>
        <end position="383"/>
    </location>
</feature>
<protein>
    <recommendedName>
        <fullName evidence="6">Transporter</fullName>
    </recommendedName>
</protein>
<keyword evidence="6" id="KW-0769">Symport</keyword>
<feature type="transmembrane region" description="Helical" evidence="7">
    <location>
        <begin position="12"/>
        <end position="33"/>
    </location>
</feature>
<dbReference type="EMBL" id="JAFLEQ010000016">
    <property type="protein sequence ID" value="MBN9644812.1"/>
    <property type="molecule type" value="Genomic_DNA"/>
</dbReference>
<dbReference type="Proteomes" id="UP000664332">
    <property type="component" value="Unassembled WGS sequence"/>
</dbReference>
<feature type="transmembrane region" description="Helical" evidence="7">
    <location>
        <begin position="395"/>
        <end position="412"/>
    </location>
</feature>
<evidence type="ECO:0000256" key="7">
    <source>
        <dbReference type="SAM" id="Phobius"/>
    </source>
</evidence>
<dbReference type="PANTHER" id="PTHR42948">
    <property type="entry name" value="TRANSPORTER"/>
    <property type="match status" value="1"/>
</dbReference>
<evidence type="ECO:0000256" key="4">
    <source>
        <dbReference type="ARBA" id="ARBA00022989"/>
    </source>
</evidence>
<sequence>MATETPVRREVFSTRIAFLLAAIGSAVGLGNIWRFPYVAYDNGGGAFLLPYMVALLTAGIPLLFLDYALGHRFNGSAPLAMRRFKQWAEPIGWIQLGICFFITIYYAVIIGWAGLYTVKSFNQAWGDDPNAYFFEDFLKFDSAQVFSFDFVPAIAVATALVWIVCIVVLSMGVDEGIGKMSKIFMPILTVLFIIVVIQAVMLPGAAQGLDAFFTPKWGALKDPGVWIAAYGQIFFSLSICFGIMLTYSSYLKPRTNLTGTGLVTGFANSSFEVLAGIGVFSALGFMSMQQNVPVDEVVSSGIGLAFIAFPTIISQMPLGAVFGVLFFGSLTVAGFTSLFSLLEVVVSGVKDKFDLQRKPAAIGVGVVMAIISIFCFTTTSGLATLDIMDKFTNNIGIVAIALISIICIDWICRRINELALHLNAVSSFRVGTIWRICVVNVTTIVLGYTLLQELISLISEPYGGYTQTQLALFGWGVLAVIVGVAFAMTVVPWRGSISLDGPPGSDFGVDPDVRRTIETPQKYEPARHAGFAAEQK</sequence>
<reference evidence="8" key="1">
    <citation type="submission" date="2021-03" db="EMBL/GenBank/DDBJ databases">
        <authorList>
            <person name="Sun Q."/>
        </authorList>
    </citation>
    <scope>NUCLEOTIDE SEQUENCE</scope>
    <source>
        <strain evidence="8">CCM 8862</strain>
    </source>
</reference>
<comment type="caution">
    <text evidence="8">The sequence shown here is derived from an EMBL/GenBank/DDBJ whole genome shotgun (WGS) entry which is preliminary data.</text>
</comment>
<accession>A0A939IYM2</accession>
<evidence type="ECO:0000313" key="9">
    <source>
        <dbReference type="Proteomes" id="UP000664332"/>
    </source>
</evidence>
<dbReference type="PROSITE" id="PS50267">
    <property type="entry name" value="NA_NEUROTRAN_SYMP_3"/>
    <property type="match status" value="1"/>
</dbReference>
<keyword evidence="9" id="KW-1185">Reference proteome</keyword>
<dbReference type="InterPro" id="IPR037272">
    <property type="entry name" value="SNS_sf"/>
</dbReference>
<feature type="transmembrane region" description="Helical" evidence="7">
    <location>
        <begin position="471"/>
        <end position="491"/>
    </location>
</feature>
<feature type="transmembrane region" description="Helical" evidence="7">
    <location>
        <begin position="324"/>
        <end position="349"/>
    </location>
</feature>
<evidence type="ECO:0000256" key="2">
    <source>
        <dbReference type="ARBA" id="ARBA00022448"/>
    </source>
</evidence>
<feature type="transmembrane region" description="Helical" evidence="7">
    <location>
        <begin position="225"/>
        <end position="247"/>
    </location>
</feature>
<dbReference type="RefSeq" id="WP_207279281.1">
    <property type="nucleotide sequence ID" value="NZ_JAFLEQ010000016.1"/>
</dbReference>
<feature type="transmembrane region" description="Helical" evidence="7">
    <location>
        <begin position="433"/>
        <end position="451"/>
    </location>
</feature>
<keyword evidence="2 6" id="KW-0813">Transport</keyword>
<dbReference type="InterPro" id="IPR000175">
    <property type="entry name" value="Na/ntran_symport"/>
</dbReference>
<keyword evidence="5 7" id="KW-0472">Membrane</keyword>
<dbReference type="NCBIfam" id="NF037979">
    <property type="entry name" value="Na_transp"/>
    <property type="match status" value="1"/>
</dbReference>
<dbReference type="PRINTS" id="PR00176">
    <property type="entry name" value="NANEUSMPORT"/>
</dbReference>
<proteinExistence type="inferred from homology"/>
<dbReference type="AlphaFoldDB" id="A0A939IYM2"/>
<dbReference type="GO" id="GO:0016020">
    <property type="term" value="C:membrane"/>
    <property type="evidence" value="ECO:0007669"/>
    <property type="project" value="UniProtKB-SubCell"/>
</dbReference>
<feature type="transmembrane region" description="Helical" evidence="7">
    <location>
        <begin position="297"/>
        <end position="318"/>
    </location>
</feature>
<dbReference type="Pfam" id="PF00209">
    <property type="entry name" value="SNF"/>
    <property type="match status" value="1"/>
</dbReference>
<evidence type="ECO:0000256" key="3">
    <source>
        <dbReference type="ARBA" id="ARBA00022692"/>
    </source>
</evidence>
<feature type="transmembrane region" description="Helical" evidence="7">
    <location>
        <begin position="45"/>
        <end position="69"/>
    </location>
</feature>
<dbReference type="CDD" id="cd10334">
    <property type="entry name" value="SLC6sbd_u1"/>
    <property type="match status" value="1"/>
</dbReference>
<dbReference type="SUPFAM" id="SSF161070">
    <property type="entry name" value="SNF-like"/>
    <property type="match status" value="1"/>
</dbReference>
<keyword evidence="4 7" id="KW-1133">Transmembrane helix</keyword>
<organism evidence="8 9">
    <name type="scientific">Corynebacterium mendelii</name>
    <dbReference type="NCBI Taxonomy" id="2765362"/>
    <lineage>
        <taxon>Bacteria</taxon>
        <taxon>Bacillati</taxon>
        <taxon>Actinomycetota</taxon>
        <taxon>Actinomycetes</taxon>
        <taxon>Mycobacteriales</taxon>
        <taxon>Corynebacteriaceae</taxon>
        <taxon>Corynebacterium</taxon>
    </lineage>
</organism>
<evidence type="ECO:0000256" key="5">
    <source>
        <dbReference type="ARBA" id="ARBA00023136"/>
    </source>
</evidence>
<keyword evidence="3 6" id="KW-0812">Transmembrane</keyword>
<evidence type="ECO:0000313" key="8">
    <source>
        <dbReference type="EMBL" id="MBN9644812.1"/>
    </source>
</evidence>